<accession>A0A6A4VNC9</accession>
<name>A0A6A4VNC9_AMPAM</name>
<feature type="compositionally biased region" description="Pro residues" evidence="1">
    <location>
        <begin position="1"/>
        <end position="10"/>
    </location>
</feature>
<feature type="compositionally biased region" description="Basic and acidic residues" evidence="1">
    <location>
        <begin position="339"/>
        <end position="365"/>
    </location>
</feature>
<feature type="compositionally biased region" description="Low complexity" evidence="1">
    <location>
        <begin position="403"/>
        <end position="418"/>
    </location>
</feature>
<feature type="region of interest" description="Disordered" evidence="1">
    <location>
        <begin position="1"/>
        <end position="37"/>
    </location>
</feature>
<organism evidence="2 3">
    <name type="scientific">Amphibalanus amphitrite</name>
    <name type="common">Striped barnacle</name>
    <name type="synonym">Balanus amphitrite</name>
    <dbReference type="NCBI Taxonomy" id="1232801"/>
    <lineage>
        <taxon>Eukaryota</taxon>
        <taxon>Metazoa</taxon>
        <taxon>Ecdysozoa</taxon>
        <taxon>Arthropoda</taxon>
        <taxon>Crustacea</taxon>
        <taxon>Multicrustacea</taxon>
        <taxon>Cirripedia</taxon>
        <taxon>Thoracica</taxon>
        <taxon>Thoracicalcarea</taxon>
        <taxon>Balanomorpha</taxon>
        <taxon>Balanoidea</taxon>
        <taxon>Balanidae</taxon>
        <taxon>Amphibalaninae</taxon>
        <taxon>Amphibalanus</taxon>
    </lineage>
</organism>
<evidence type="ECO:0000313" key="3">
    <source>
        <dbReference type="Proteomes" id="UP000440578"/>
    </source>
</evidence>
<feature type="compositionally biased region" description="Basic and acidic residues" evidence="1">
    <location>
        <begin position="285"/>
        <end position="307"/>
    </location>
</feature>
<keyword evidence="3" id="KW-1185">Reference proteome</keyword>
<evidence type="ECO:0000313" key="2">
    <source>
        <dbReference type="EMBL" id="KAF0295143.1"/>
    </source>
</evidence>
<feature type="compositionally biased region" description="Basic and acidic residues" evidence="1">
    <location>
        <begin position="167"/>
        <end position="177"/>
    </location>
</feature>
<feature type="compositionally biased region" description="Basic and acidic residues" evidence="1">
    <location>
        <begin position="58"/>
        <end position="71"/>
    </location>
</feature>
<feature type="region of interest" description="Disordered" evidence="1">
    <location>
        <begin position="50"/>
        <end position="433"/>
    </location>
</feature>
<reference evidence="2 3" key="1">
    <citation type="submission" date="2019-07" db="EMBL/GenBank/DDBJ databases">
        <title>Draft genome assembly of a fouling barnacle, Amphibalanus amphitrite (Darwin, 1854): The first reference genome for Thecostraca.</title>
        <authorList>
            <person name="Kim W."/>
        </authorList>
    </citation>
    <scope>NUCLEOTIDE SEQUENCE [LARGE SCALE GENOMIC DNA]</scope>
    <source>
        <strain evidence="2">SNU_AA5</strain>
        <tissue evidence="2">Soma without cirri and trophi</tissue>
    </source>
</reference>
<dbReference type="AlphaFoldDB" id="A0A6A4VNC9"/>
<feature type="compositionally biased region" description="Low complexity" evidence="1">
    <location>
        <begin position="270"/>
        <end position="281"/>
    </location>
</feature>
<protein>
    <submittedName>
        <fullName evidence="2">Uncharacterized protein</fullName>
    </submittedName>
</protein>
<feature type="compositionally biased region" description="Basic and acidic residues" evidence="1">
    <location>
        <begin position="374"/>
        <end position="389"/>
    </location>
</feature>
<dbReference type="EMBL" id="VIIS01001636">
    <property type="protein sequence ID" value="KAF0295143.1"/>
    <property type="molecule type" value="Genomic_DNA"/>
</dbReference>
<proteinExistence type="predicted"/>
<dbReference type="OrthoDB" id="6621371at2759"/>
<feature type="compositionally biased region" description="Low complexity" evidence="1">
    <location>
        <begin position="190"/>
        <end position="202"/>
    </location>
</feature>
<comment type="caution">
    <text evidence="2">The sequence shown here is derived from an EMBL/GenBank/DDBJ whole genome shotgun (WGS) entry which is preliminary data.</text>
</comment>
<evidence type="ECO:0000256" key="1">
    <source>
        <dbReference type="SAM" id="MobiDB-lite"/>
    </source>
</evidence>
<gene>
    <name evidence="2" type="ORF">FJT64_007276</name>
</gene>
<dbReference type="Proteomes" id="UP000440578">
    <property type="component" value="Unassembled WGS sequence"/>
</dbReference>
<feature type="compositionally biased region" description="Low complexity" evidence="1">
    <location>
        <begin position="107"/>
        <end position="126"/>
    </location>
</feature>
<sequence length="433" mass="45751">MQRSPSPEPVTGPAARRSFSCENVGEEDAGSRGGSGMALDRVLGFIKSTSAAATAERQPVRSEVAEGRAGSEESEAAPSAPVRPAGRRESTGSPGAGPKSLDSSLFSSTAEPPSAAPSKAVSVESVQSGGQERTARGAAQKPVPEFLRVQLHKVDGHQRDSAPPAVAERRDSGRDSGRNSGRNSAERESSSSPAVSEESPPVLRRPVSAARQGSPELRRRPSQARSRGSGSDAEPPVVLRPKTAPASEDSELLKVFKRRSLKSRDPEDLPAVVAAEPAPAASRAGDGEQKTSRPAGGDEKENEQPRDEAEETVVCASVPASPPRRPLPAGRTGPAEESEPPRRVSIGRRDSEAGRRASGQEDEAARPAGWLKQAVRERREQREQREQKHVRPAAAPKELLIESDSGSSGRSAGPSRSSRVLEMANTFQKLQTT</sequence>